<dbReference type="GO" id="GO:0009451">
    <property type="term" value="P:RNA modification"/>
    <property type="evidence" value="ECO:0007669"/>
    <property type="project" value="InterPro"/>
</dbReference>
<feature type="repeat" description="PPR" evidence="2">
    <location>
        <begin position="106"/>
        <end position="140"/>
    </location>
</feature>
<dbReference type="EMBL" id="GDJX01012126">
    <property type="protein sequence ID" value="JAT55810.1"/>
    <property type="molecule type" value="Transcribed_RNA"/>
</dbReference>
<dbReference type="NCBIfam" id="TIGR00756">
    <property type="entry name" value="PPR"/>
    <property type="match status" value="1"/>
</dbReference>
<reference evidence="3" key="1">
    <citation type="submission" date="2015-07" db="EMBL/GenBank/DDBJ databases">
        <title>Transcriptome Assembly of Anthurium amnicola.</title>
        <authorList>
            <person name="Suzuki J."/>
        </authorList>
    </citation>
    <scope>NUCLEOTIDE SEQUENCE</scope>
</reference>
<dbReference type="InterPro" id="IPR046960">
    <property type="entry name" value="PPR_At4g14850-like_plant"/>
</dbReference>
<accession>A0A1D1YMG9</accession>
<gene>
    <name evidence="3" type="primary">PCMP-H12_20</name>
    <name evidence="3" type="ORF">g.61337</name>
</gene>
<evidence type="ECO:0000256" key="2">
    <source>
        <dbReference type="PROSITE-ProRule" id="PRU00708"/>
    </source>
</evidence>
<feature type="non-terminal residue" evidence="3">
    <location>
        <position position="214"/>
    </location>
</feature>
<proteinExistence type="predicted"/>
<evidence type="ECO:0000313" key="3">
    <source>
        <dbReference type="EMBL" id="JAT55810.1"/>
    </source>
</evidence>
<dbReference type="Gene3D" id="1.25.40.10">
    <property type="entry name" value="Tetratricopeptide repeat domain"/>
    <property type="match status" value="1"/>
</dbReference>
<sequence>VILWLSSFPSPTQAVTIRNEREKAPGFRRSRGMAMATQPPPTADLLLDAKCRHTLRSLRQAHAHAVKLGLAHDNYVAGSLVKHYAHPDLRTLDAALKVFDQVPTPHAFLWNSLIRGCLDGGAPGDAVSLYSAMLARGCAPNRYTFPPLFMACTSAGAAEEGRQLHAHAVKHGLGRDRYAVSAGIQMYSARGGVADARRMLEGGGDAADAVCWNA</sequence>
<name>A0A1D1YMG9_9ARAE</name>
<dbReference type="GO" id="GO:0003723">
    <property type="term" value="F:RNA binding"/>
    <property type="evidence" value="ECO:0007669"/>
    <property type="project" value="InterPro"/>
</dbReference>
<dbReference type="Pfam" id="PF13041">
    <property type="entry name" value="PPR_2"/>
    <property type="match status" value="1"/>
</dbReference>
<evidence type="ECO:0000256" key="1">
    <source>
        <dbReference type="ARBA" id="ARBA00022737"/>
    </source>
</evidence>
<dbReference type="AlphaFoldDB" id="A0A1D1YMG9"/>
<dbReference type="InterPro" id="IPR002885">
    <property type="entry name" value="PPR_rpt"/>
</dbReference>
<feature type="non-terminal residue" evidence="3">
    <location>
        <position position="1"/>
    </location>
</feature>
<dbReference type="PANTHER" id="PTHR47926">
    <property type="entry name" value="PENTATRICOPEPTIDE REPEAT-CONTAINING PROTEIN"/>
    <property type="match status" value="1"/>
</dbReference>
<keyword evidence="1" id="KW-0677">Repeat</keyword>
<dbReference type="InterPro" id="IPR011990">
    <property type="entry name" value="TPR-like_helical_dom_sf"/>
</dbReference>
<organism evidence="3">
    <name type="scientific">Anthurium amnicola</name>
    <dbReference type="NCBI Taxonomy" id="1678845"/>
    <lineage>
        <taxon>Eukaryota</taxon>
        <taxon>Viridiplantae</taxon>
        <taxon>Streptophyta</taxon>
        <taxon>Embryophyta</taxon>
        <taxon>Tracheophyta</taxon>
        <taxon>Spermatophyta</taxon>
        <taxon>Magnoliopsida</taxon>
        <taxon>Liliopsida</taxon>
        <taxon>Araceae</taxon>
        <taxon>Pothoideae</taxon>
        <taxon>Potheae</taxon>
        <taxon>Anthurium</taxon>
    </lineage>
</organism>
<protein>
    <submittedName>
        <fullName evidence="3">Pentatricopeptide repeat-containing protein At1g08070</fullName>
    </submittedName>
</protein>
<dbReference type="PROSITE" id="PS51375">
    <property type="entry name" value="PPR"/>
    <property type="match status" value="1"/>
</dbReference>